<keyword evidence="3" id="KW-1185">Reference proteome</keyword>
<dbReference type="Gene3D" id="3.40.50.150">
    <property type="entry name" value="Vaccinia Virus protein VP39"/>
    <property type="match status" value="2"/>
</dbReference>
<organism evidence="2 3">
    <name type="scientific">Streptomyces nogalater</name>
    <dbReference type="NCBI Taxonomy" id="38314"/>
    <lineage>
        <taxon>Bacteria</taxon>
        <taxon>Bacillati</taxon>
        <taxon>Actinomycetota</taxon>
        <taxon>Actinomycetes</taxon>
        <taxon>Kitasatosporales</taxon>
        <taxon>Streptomycetaceae</taxon>
        <taxon>Streptomyces</taxon>
    </lineage>
</organism>
<evidence type="ECO:0000313" key="3">
    <source>
        <dbReference type="Proteomes" id="UP001596065"/>
    </source>
</evidence>
<name>A0ABW0WE03_STRNO</name>
<proteinExistence type="predicted"/>
<reference evidence="3" key="1">
    <citation type="journal article" date="2019" name="Int. J. Syst. Evol. Microbiol.">
        <title>The Global Catalogue of Microorganisms (GCM) 10K type strain sequencing project: providing services to taxonomists for standard genome sequencing and annotation.</title>
        <authorList>
            <consortium name="The Broad Institute Genomics Platform"/>
            <consortium name="The Broad Institute Genome Sequencing Center for Infectious Disease"/>
            <person name="Wu L."/>
            <person name="Ma J."/>
        </authorList>
    </citation>
    <scope>NUCLEOTIDE SEQUENCE [LARGE SCALE GENOMIC DNA]</scope>
    <source>
        <strain evidence="3">KCTC 5701</strain>
    </source>
</reference>
<protein>
    <submittedName>
        <fullName evidence="2">Uncharacterized protein</fullName>
    </submittedName>
</protein>
<dbReference type="CDD" id="cd16387">
    <property type="entry name" value="ParB_N_Srx"/>
    <property type="match status" value="1"/>
</dbReference>
<dbReference type="RefSeq" id="WP_344347275.1">
    <property type="nucleotide sequence ID" value="NZ_BAAASM010000009.1"/>
</dbReference>
<evidence type="ECO:0000313" key="2">
    <source>
        <dbReference type="EMBL" id="MFC5654505.1"/>
    </source>
</evidence>
<feature type="region of interest" description="Disordered" evidence="1">
    <location>
        <begin position="142"/>
        <end position="165"/>
    </location>
</feature>
<dbReference type="EMBL" id="JBHSOE010000003">
    <property type="protein sequence ID" value="MFC5654505.1"/>
    <property type="molecule type" value="Genomic_DNA"/>
</dbReference>
<accession>A0ABW0WE03</accession>
<comment type="caution">
    <text evidence="2">The sequence shown here is derived from an EMBL/GenBank/DDBJ whole genome shotgun (WGS) entry which is preliminary data.</text>
</comment>
<dbReference type="InterPro" id="IPR029063">
    <property type="entry name" value="SAM-dependent_MTases_sf"/>
</dbReference>
<gene>
    <name evidence="2" type="ORF">ACFP3J_03225</name>
</gene>
<dbReference type="SUPFAM" id="SSF53335">
    <property type="entry name" value="S-adenosyl-L-methionine-dependent methyltransferases"/>
    <property type="match status" value="2"/>
</dbReference>
<dbReference type="Proteomes" id="UP001596065">
    <property type="component" value="Unassembled WGS sequence"/>
</dbReference>
<evidence type="ECO:0000256" key="1">
    <source>
        <dbReference type="SAM" id="MobiDB-lite"/>
    </source>
</evidence>
<sequence length="507" mass="55061">MTPFPGNAKRGDPAEILVSLRRNGQYRGLVVRQIPGGPLVVLAGNHTMQALQAHGAGRCQYADHEKNPCAMCADGSWDGTTARCEIILCDDDEARRINLADNRLAELGGYDNDALAELLSYLDGDYEGTGYTDSDVMALITPPDLDDLDGSNDAGPDPEPAEKPSLADRFLIPPFDVLDARQGWWRTRKKQWLSLGMRSEVGRGDNLVFEGMAKADPKYYDKKRVVEQALGRPLTAAEFEADHYIRPDDAVASGTSVFDPVVCELAYRWFCPPGGKILDPFAGGSVRGIVAGILGRPYHGNDLRPEQVESNREQRDEFAGRRMLAADPSWSIGDSADWVKTLEPNSADMVFTCPPYYDLEEYSDDPKDLSAMSYDAFDEVYERIIAGVAKALKPNRFAVFVTGDARDNRGALHDLRGSTIRAAVKAGLVYASGAVLVTAVGTSAIMAGRTFTGTRGLARTHQDVLVFCKGNRSEAAKACGDVDVHLPDGVEDAFADVDESDELAEAA</sequence>